<keyword evidence="5 7" id="KW-1133">Transmembrane helix</keyword>
<feature type="transmembrane region" description="Helical" evidence="7">
    <location>
        <begin position="80"/>
        <end position="104"/>
    </location>
</feature>
<feature type="transmembrane region" description="Helical" evidence="7">
    <location>
        <begin position="213"/>
        <end position="229"/>
    </location>
</feature>
<evidence type="ECO:0000313" key="9">
    <source>
        <dbReference type="EMBL" id="KIP20756.1"/>
    </source>
</evidence>
<dbReference type="PROSITE" id="PS50850">
    <property type="entry name" value="MFS"/>
    <property type="match status" value="1"/>
</dbReference>
<dbReference type="InterPro" id="IPR036259">
    <property type="entry name" value="MFS_trans_sf"/>
</dbReference>
<evidence type="ECO:0000256" key="4">
    <source>
        <dbReference type="ARBA" id="ARBA00022692"/>
    </source>
</evidence>
<evidence type="ECO:0000256" key="6">
    <source>
        <dbReference type="ARBA" id="ARBA00023136"/>
    </source>
</evidence>
<sequence>MDHIKKLHPVSATIIIGTLFARMAMFMTIPFLAIYLTSVKGVSASLAGAIIGISSIVGLFGGFFGGYFSDRYGQEKVMKISLLMWTFVFIGFATAESVWTFFLLNALNGLCRSFFEPSSRALLSQVTKQENKLLVFNLRYAAINVGAAIGPLVGLKIGASSSTTAFFITSFVYFLYFILLVVMFSKYTIEQTHGDISEHVTLRRAVGVLGKDRVFLFAVIGMILGVTGYSQFNSTIPQYLSQYKDGVQLFSYLIVFNAITVLVVQYPVSRIGKRYSPLTSIMFGIVAVSFGLFGFGLFTAVPMLFLSMFILTVGEVMMFSMVDIFIDQIAPQQMKGLYFGSIGFTAIGNAVGPWIGGLMLEYFGYENHLLIFSLLSLCTLVGFPVFLYVGGVMKATKRRIEYSL</sequence>
<dbReference type="PANTHER" id="PTHR43414">
    <property type="entry name" value="MULTIDRUG RESISTANCE PROTEIN MDTG"/>
    <property type="match status" value="1"/>
</dbReference>
<dbReference type="CDD" id="cd17329">
    <property type="entry name" value="MFS_MdtH_MDR_like"/>
    <property type="match status" value="1"/>
</dbReference>
<organism evidence="9 10">
    <name type="scientific">Anoxybacillus ayderensis</name>
    <dbReference type="NCBI Taxonomy" id="265546"/>
    <lineage>
        <taxon>Bacteria</taxon>
        <taxon>Bacillati</taxon>
        <taxon>Bacillota</taxon>
        <taxon>Bacilli</taxon>
        <taxon>Bacillales</taxon>
        <taxon>Anoxybacillaceae</taxon>
        <taxon>Anoxybacillus</taxon>
    </lineage>
</organism>
<comment type="subcellular location">
    <subcellularLocation>
        <location evidence="1">Cell membrane</location>
        <topology evidence="1">Multi-pass membrane protein</topology>
    </subcellularLocation>
</comment>
<keyword evidence="2" id="KW-0813">Transport</keyword>
<feature type="domain" description="Major facilitator superfamily (MFS) profile" evidence="8">
    <location>
        <begin position="10"/>
        <end position="394"/>
    </location>
</feature>
<feature type="transmembrane region" description="Helical" evidence="7">
    <location>
        <begin position="249"/>
        <end position="268"/>
    </location>
</feature>
<evidence type="ECO:0000256" key="1">
    <source>
        <dbReference type="ARBA" id="ARBA00004651"/>
    </source>
</evidence>
<evidence type="ECO:0000259" key="8">
    <source>
        <dbReference type="PROSITE" id="PS50850"/>
    </source>
</evidence>
<feature type="transmembrane region" description="Helical" evidence="7">
    <location>
        <begin position="368"/>
        <end position="389"/>
    </location>
</feature>
<keyword evidence="6 7" id="KW-0472">Membrane</keyword>
<keyword evidence="10" id="KW-1185">Reference proteome</keyword>
<evidence type="ECO:0000256" key="3">
    <source>
        <dbReference type="ARBA" id="ARBA00022475"/>
    </source>
</evidence>
<dbReference type="GO" id="GO:0022857">
    <property type="term" value="F:transmembrane transporter activity"/>
    <property type="evidence" value="ECO:0007669"/>
    <property type="project" value="InterPro"/>
</dbReference>
<feature type="transmembrane region" description="Helical" evidence="7">
    <location>
        <begin position="165"/>
        <end position="184"/>
    </location>
</feature>
<dbReference type="Gene3D" id="1.20.1250.20">
    <property type="entry name" value="MFS general substrate transporter like domains"/>
    <property type="match status" value="1"/>
</dbReference>
<dbReference type="Pfam" id="PF07690">
    <property type="entry name" value="MFS_1"/>
    <property type="match status" value="1"/>
</dbReference>
<dbReference type="InterPro" id="IPR020846">
    <property type="entry name" value="MFS_dom"/>
</dbReference>
<reference evidence="9 10" key="1">
    <citation type="submission" date="2015-01" db="EMBL/GenBank/DDBJ databases">
        <title>Genome sequence of Anoxybacillus ayderensis strain AB04.</title>
        <authorList>
            <person name="Belduz A.O."/>
            <person name="Canakci S."/>
            <person name="Chan K.-G."/>
            <person name="Kahar U.M."/>
            <person name="Yaakob A.S."/>
            <person name="Chan C.S."/>
            <person name="Goh K.M."/>
        </authorList>
    </citation>
    <scope>NUCLEOTIDE SEQUENCE [LARGE SCALE GENOMIC DNA]</scope>
    <source>
        <strain evidence="9 10">AB04</strain>
    </source>
</reference>
<evidence type="ECO:0000256" key="2">
    <source>
        <dbReference type="ARBA" id="ARBA00022448"/>
    </source>
</evidence>
<dbReference type="PATRIC" id="fig|265546.4.peg.2059"/>
<dbReference type="EMBL" id="JXTG01000011">
    <property type="protein sequence ID" value="KIP20756.1"/>
    <property type="molecule type" value="Genomic_DNA"/>
</dbReference>
<dbReference type="PANTHER" id="PTHR43414:SF1">
    <property type="entry name" value="PEPTIDE PERMEASE"/>
    <property type="match status" value="1"/>
</dbReference>
<evidence type="ECO:0000313" key="10">
    <source>
        <dbReference type="Proteomes" id="UP000032047"/>
    </source>
</evidence>
<feature type="transmembrane region" description="Helical" evidence="7">
    <location>
        <begin position="337"/>
        <end position="356"/>
    </location>
</feature>
<dbReference type="InterPro" id="IPR011701">
    <property type="entry name" value="MFS"/>
</dbReference>
<dbReference type="SUPFAM" id="SSF103473">
    <property type="entry name" value="MFS general substrate transporter"/>
    <property type="match status" value="1"/>
</dbReference>
<dbReference type="AlphaFoldDB" id="A0A0D0GY50"/>
<evidence type="ECO:0000256" key="7">
    <source>
        <dbReference type="SAM" id="Phobius"/>
    </source>
</evidence>
<keyword evidence="4 7" id="KW-0812">Transmembrane</keyword>
<proteinExistence type="predicted"/>
<protein>
    <submittedName>
        <fullName evidence="9">Multidrug resistance protein MdtH</fullName>
    </submittedName>
</protein>
<dbReference type="GO" id="GO:0005886">
    <property type="term" value="C:plasma membrane"/>
    <property type="evidence" value="ECO:0007669"/>
    <property type="project" value="UniProtKB-SubCell"/>
</dbReference>
<comment type="caution">
    <text evidence="9">The sequence shown here is derived from an EMBL/GenBank/DDBJ whole genome shotgun (WGS) entry which is preliminary data.</text>
</comment>
<gene>
    <name evidence="9" type="ORF">JV16_02055</name>
</gene>
<feature type="transmembrane region" description="Helical" evidence="7">
    <location>
        <begin position="280"/>
        <end position="298"/>
    </location>
</feature>
<dbReference type="Proteomes" id="UP000032047">
    <property type="component" value="Unassembled WGS sequence"/>
</dbReference>
<accession>A0A0D0GY50</accession>
<feature type="transmembrane region" description="Helical" evidence="7">
    <location>
        <begin position="42"/>
        <end position="68"/>
    </location>
</feature>
<name>A0A0D0GY50_9BACL</name>
<feature type="transmembrane region" description="Helical" evidence="7">
    <location>
        <begin position="12"/>
        <end position="36"/>
    </location>
</feature>
<dbReference type="RefSeq" id="WP_042535637.1">
    <property type="nucleotide sequence ID" value="NZ_JXTG01000011.1"/>
</dbReference>
<feature type="transmembrane region" description="Helical" evidence="7">
    <location>
        <begin position="304"/>
        <end position="325"/>
    </location>
</feature>
<evidence type="ECO:0000256" key="5">
    <source>
        <dbReference type="ARBA" id="ARBA00022989"/>
    </source>
</evidence>
<keyword evidence="3" id="KW-1003">Cell membrane</keyword>